<dbReference type="Proteomes" id="UP000480266">
    <property type="component" value="Unassembled WGS sequence"/>
</dbReference>
<feature type="transmembrane region" description="Helical" evidence="1">
    <location>
        <begin position="146"/>
        <end position="166"/>
    </location>
</feature>
<feature type="transmembrane region" description="Helical" evidence="1">
    <location>
        <begin position="113"/>
        <end position="134"/>
    </location>
</feature>
<feature type="transmembrane region" description="Helical" evidence="1">
    <location>
        <begin position="14"/>
        <end position="35"/>
    </location>
</feature>
<comment type="caution">
    <text evidence="4">The sequence shown here is derived from an EMBL/GenBank/DDBJ whole genome shotgun (WGS) entry which is preliminary data.</text>
</comment>
<feature type="non-terminal residue" evidence="4">
    <location>
        <position position="513"/>
    </location>
</feature>
<proteinExistence type="predicted"/>
<evidence type="ECO:0000259" key="3">
    <source>
        <dbReference type="PROSITE" id="PS50924"/>
    </source>
</evidence>
<dbReference type="InterPro" id="IPR043128">
    <property type="entry name" value="Rev_trsase/Diguanyl_cyclase"/>
</dbReference>
<dbReference type="Pfam" id="PF00990">
    <property type="entry name" value="GGDEF"/>
    <property type="match status" value="1"/>
</dbReference>
<dbReference type="CDD" id="cd00130">
    <property type="entry name" value="PAS"/>
    <property type="match status" value="1"/>
</dbReference>
<accession>A0A7C9RK88</accession>
<feature type="domain" description="MHYT" evidence="3">
    <location>
        <begin position="12"/>
        <end position="199"/>
    </location>
</feature>
<evidence type="ECO:0000313" key="5">
    <source>
        <dbReference type="Proteomes" id="UP000480266"/>
    </source>
</evidence>
<sequence length="513" mass="54073">MFKVYNCIATAHDLWLVGLAAVICTLASLAAIGLLRHARHATRQMRPVWLAISAISTGFGIWSTHFIAMLAYSPGIPSAYNIALTGLSLAAAILLTAAGLAMSMQPKWRLGPWLGGAVVGGGIATMHYIGMAAFQIGGVILWDSTLVAASILLGTLIGAAALPAGLRGDSQRWRIAGAVLLTLAICSHHFTAMGAVAIIPDPTITIPQSAIPTTWLAIGVAVSSFTIILLAIGAAALDIHDQRRSVLEAERMRGLANAAVEGLLVCDGDVAVTVNTSFAQLVGSTSDKLIGTNLQSYIPDAGARAKLFAAPNQPVEADLRHADGSMIPVELILRPIDFAGHAHHVIAVRNLQARKKAEQHIRYLAHHDALTSLPNRGTFHARLDHEIAATMAGGQKCAVLCFDLDRFKEVNDLFGHAAGDKVLQTVASRVTAILDKTCMVARLGGDEFAVLVPGLSNPATAGRLADRIIEALRSDGDKSDSENMTSCSIGIAICPDDADNRETLLTHADTALY</sequence>
<keyword evidence="1" id="KW-0812">Transmembrane</keyword>
<feature type="transmembrane region" description="Helical" evidence="1">
    <location>
        <begin position="178"/>
        <end position="199"/>
    </location>
</feature>
<evidence type="ECO:0000313" key="4">
    <source>
        <dbReference type="EMBL" id="NGX98880.1"/>
    </source>
</evidence>
<dbReference type="SMART" id="SM00267">
    <property type="entry name" value="GGDEF"/>
    <property type="match status" value="1"/>
</dbReference>
<dbReference type="PROSITE" id="PS50924">
    <property type="entry name" value="MHYT"/>
    <property type="match status" value="1"/>
</dbReference>
<dbReference type="InterPro" id="IPR029787">
    <property type="entry name" value="Nucleotide_cyclase"/>
</dbReference>
<dbReference type="NCBIfam" id="TIGR00254">
    <property type="entry name" value="GGDEF"/>
    <property type="match status" value="1"/>
</dbReference>
<evidence type="ECO:0000256" key="1">
    <source>
        <dbReference type="PROSITE-ProRule" id="PRU00244"/>
    </source>
</evidence>
<keyword evidence="1" id="KW-0472">Membrane</keyword>
<feature type="transmembrane region" description="Helical" evidence="1">
    <location>
        <begin position="214"/>
        <end position="237"/>
    </location>
</feature>
<dbReference type="PROSITE" id="PS50887">
    <property type="entry name" value="GGDEF"/>
    <property type="match status" value="1"/>
</dbReference>
<dbReference type="Pfam" id="PF13426">
    <property type="entry name" value="PAS_9"/>
    <property type="match status" value="1"/>
</dbReference>
<name>A0A7C9RK88_9BRAD</name>
<dbReference type="SUPFAM" id="SSF55073">
    <property type="entry name" value="Nucleotide cyclase"/>
    <property type="match status" value="1"/>
</dbReference>
<dbReference type="Gene3D" id="3.30.70.270">
    <property type="match status" value="1"/>
</dbReference>
<dbReference type="GO" id="GO:0016020">
    <property type="term" value="C:membrane"/>
    <property type="evidence" value="ECO:0007669"/>
    <property type="project" value="UniProtKB-UniRule"/>
</dbReference>
<dbReference type="InterPro" id="IPR035965">
    <property type="entry name" value="PAS-like_dom_sf"/>
</dbReference>
<dbReference type="SUPFAM" id="SSF55785">
    <property type="entry name" value="PYP-like sensor domain (PAS domain)"/>
    <property type="match status" value="1"/>
</dbReference>
<dbReference type="InterPro" id="IPR005330">
    <property type="entry name" value="MHYT_dom"/>
</dbReference>
<dbReference type="PANTHER" id="PTHR44757">
    <property type="entry name" value="DIGUANYLATE CYCLASE DGCP"/>
    <property type="match status" value="1"/>
</dbReference>
<reference evidence="4" key="1">
    <citation type="submission" date="2020-02" db="EMBL/GenBank/DDBJ databases">
        <title>Draft genome sequence of Candidatus Afipia apatlaquensis IBT-C3, a potential strain for decolorization of textile dyes.</title>
        <authorList>
            <person name="Sanchez-Reyes A."/>
            <person name="Breton-Deval L."/>
            <person name="Mangelson H."/>
            <person name="Sanchez-Flores A."/>
        </authorList>
    </citation>
    <scope>NUCLEOTIDE SEQUENCE [LARGE SCALE GENOMIC DNA]</scope>
    <source>
        <strain evidence="4">IBT-C3</strain>
    </source>
</reference>
<dbReference type="Gene3D" id="3.30.450.20">
    <property type="entry name" value="PAS domain"/>
    <property type="match status" value="1"/>
</dbReference>
<dbReference type="InterPro" id="IPR000014">
    <property type="entry name" value="PAS"/>
</dbReference>
<dbReference type="InterPro" id="IPR052155">
    <property type="entry name" value="Biofilm_reg_signaling"/>
</dbReference>
<dbReference type="NCBIfam" id="TIGR00229">
    <property type="entry name" value="sensory_box"/>
    <property type="match status" value="1"/>
</dbReference>
<evidence type="ECO:0000259" key="2">
    <source>
        <dbReference type="PROSITE" id="PS50887"/>
    </source>
</evidence>
<feature type="transmembrane region" description="Helical" evidence="1">
    <location>
        <begin position="78"/>
        <end position="101"/>
    </location>
</feature>
<organism evidence="4 5">
    <name type="scientific">Candidatus Afipia apatlaquensis</name>
    <dbReference type="NCBI Taxonomy" id="2712852"/>
    <lineage>
        <taxon>Bacteria</taxon>
        <taxon>Pseudomonadati</taxon>
        <taxon>Pseudomonadota</taxon>
        <taxon>Alphaproteobacteria</taxon>
        <taxon>Hyphomicrobiales</taxon>
        <taxon>Nitrobacteraceae</taxon>
        <taxon>Afipia</taxon>
    </lineage>
</organism>
<dbReference type="PANTHER" id="PTHR44757:SF2">
    <property type="entry name" value="BIOFILM ARCHITECTURE MAINTENANCE PROTEIN MBAA"/>
    <property type="match status" value="1"/>
</dbReference>
<dbReference type="CDD" id="cd01949">
    <property type="entry name" value="GGDEF"/>
    <property type="match status" value="1"/>
</dbReference>
<keyword evidence="5" id="KW-1185">Reference proteome</keyword>
<dbReference type="InterPro" id="IPR000160">
    <property type="entry name" value="GGDEF_dom"/>
</dbReference>
<feature type="domain" description="GGDEF" evidence="2">
    <location>
        <begin position="395"/>
        <end position="513"/>
    </location>
</feature>
<gene>
    <name evidence="4" type="ORF">G4V63_27855</name>
</gene>
<feature type="transmembrane region" description="Helical" evidence="1">
    <location>
        <begin position="47"/>
        <end position="72"/>
    </location>
</feature>
<dbReference type="AlphaFoldDB" id="A0A7C9RK88"/>
<dbReference type="Pfam" id="PF03707">
    <property type="entry name" value="MHYT"/>
    <property type="match status" value="2"/>
</dbReference>
<keyword evidence="1" id="KW-1133">Transmembrane helix</keyword>
<protein>
    <submittedName>
        <fullName evidence="4">Diguanylate cyclase</fullName>
    </submittedName>
</protein>
<dbReference type="EMBL" id="JAAMRR010001417">
    <property type="protein sequence ID" value="NGX98880.1"/>
    <property type="molecule type" value="Genomic_DNA"/>
</dbReference>